<dbReference type="Gene3D" id="1.20.1440.60">
    <property type="entry name" value="23S rRNA-intervening sequence"/>
    <property type="match status" value="1"/>
</dbReference>
<organism evidence="1 2">
    <name type="scientific">Leptospira noguchii serovar Autumnalis str. ZUN142</name>
    <dbReference type="NCBI Taxonomy" id="1085540"/>
    <lineage>
        <taxon>Bacteria</taxon>
        <taxon>Pseudomonadati</taxon>
        <taxon>Spirochaetota</taxon>
        <taxon>Spirochaetia</taxon>
        <taxon>Leptospirales</taxon>
        <taxon>Leptospiraceae</taxon>
        <taxon>Leptospira</taxon>
    </lineage>
</organism>
<accession>M6U7Q8</accession>
<reference evidence="1 2" key="1">
    <citation type="submission" date="2013-01" db="EMBL/GenBank/DDBJ databases">
        <authorList>
            <person name="Harkins D.M."/>
            <person name="Durkin A.S."/>
            <person name="Brinkac L.M."/>
            <person name="Haft D.H."/>
            <person name="Selengut J.D."/>
            <person name="Sanka R."/>
            <person name="DePew J."/>
            <person name="Purushe J."/>
            <person name="Matthias M.A."/>
            <person name="Vinetz J.M."/>
            <person name="Sutton G.G."/>
            <person name="Nierman W.C."/>
            <person name="Fouts D.E."/>
        </authorList>
    </citation>
    <scope>NUCLEOTIDE SEQUENCE [LARGE SCALE GENOMIC DNA]</scope>
    <source>
        <strain evidence="1 2">ZUN142</strain>
    </source>
</reference>
<evidence type="ECO:0000313" key="2">
    <source>
        <dbReference type="Proteomes" id="UP000012153"/>
    </source>
</evidence>
<dbReference type="InterPro" id="IPR012657">
    <property type="entry name" value="23S_rRNA-intervening_sequence"/>
</dbReference>
<dbReference type="Proteomes" id="UP000012153">
    <property type="component" value="Unassembled WGS sequence"/>
</dbReference>
<dbReference type="EMBL" id="AHOP02000060">
    <property type="protein sequence ID" value="EMO38986.1"/>
    <property type="molecule type" value="Genomic_DNA"/>
</dbReference>
<dbReference type="SUPFAM" id="SSF158446">
    <property type="entry name" value="IVS-encoded protein-like"/>
    <property type="match status" value="1"/>
</dbReference>
<evidence type="ECO:0000313" key="1">
    <source>
        <dbReference type="EMBL" id="EMO38986.1"/>
    </source>
</evidence>
<proteinExistence type="predicted"/>
<dbReference type="InterPro" id="IPR036583">
    <property type="entry name" value="23S_rRNA_IVS_sf"/>
</dbReference>
<dbReference type="AlphaFoldDB" id="M6U7Q8"/>
<comment type="caution">
    <text evidence="1">The sequence shown here is derived from an EMBL/GenBank/DDBJ whole genome shotgun (WGS) entry which is preliminary data.</text>
</comment>
<sequence>MVSFKKIEDFDVFKRAYDLSLKIHKFSLSLPKFEQSDLANQLRRSSKSVCSNFAEGFAKQNFSVKEFRKYLIIALGSSDESMLWLRYCKDLGYLSESESDEWTEEYLQVSKMLARLAKLQDSKFLRQAVNRQY</sequence>
<protein>
    <submittedName>
        <fullName evidence="1">Four helix bundle protein</fullName>
    </submittedName>
</protein>
<dbReference type="NCBIfam" id="TIGR02436">
    <property type="entry name" value="four helix bundle protein"/>
    <property type="match status" value="1"/>
</dbReference>
<dbReference type="CDD" id="cd16377">
    <property type="entry name" value="23S_rRNA_IVP_like"/>
    <property type="match status" value="1"/>
</dbReference>
<dbReference type="PANTHER" id="PTHR38471:SF2">
    <property type="entry name" value="FOUR HELIX BUNDLE PROTEIN"/>
    <property type="match status" value="1"/>
</dbReference>
<dbReference type="Pfam" id="PF05635">
    <property type="entry name" value="23S_rRNA_IVP"/>
    <property type="match status" value="1"/>
</dbReference>
<dbReference type="PANTHER" id="PTHR38471">
    <property type="entry name" value="FOUR HELIX BUNDLE PROTEIN"/>
    <property type="match status" value="1"/>
</dbReference>
<name>M6U7Q8_9LEPT</name>
<gene>
    <name evidence="1" type="ORF">LEP1GSC186_3696</name>
</gene>